<dbReference type="Gramene" id="TraesNOR2A03G00717980.1">
    <property type="protein sequence ID" value="TraesNOR2A03G00717980.1.CDS1"/>
    <property type="gene ID" value="TraesNOR2A03G00717980"/>
</dbReference>
<dbReference type="Gramene" id="TraesARI2A03G00715840.1">
    <property type="protein sequence ID" value="TraesARI2A03G00715840.1.CDS1"/>
    <property type="gene ID" value="TraesARI2A03G00715840"/>
</dbReference>
<dbReference type="Gramene" id="TraesSYM2A03G00715510.1">
    <property type="protein sequence ID" value="TraesSYM2A03G00715510.1.CDS1"/>
    <property type="gene ID" value="TraesSYM2A03G00715510"/>
</dbReference>
<proteinExistence type="predicted"/>
<dbReference type="Gramene" id="TraesCAD_scaffold_004151_01G000300.1">
    <property type="protein sequence ID" value="TraesCAD_scaffold_004151_01G000300.1"/>
    <property type="gene ID" value="TraesCAD_scaffold_004151_01G000300"/>
</dbReference>
<dbReference type="Gramene" id="TraesCS2A02G281800.1">
    <property type="protein sequence ID" value="TraesCS2A02G281800.1.cds1"/>
    <property type="gene ID" value="TraesCS2A02G281800"/>
</dbReference>
<dbReference type="Gramene" id="TraesCS2A03G0702900.1">
    <property type="protein sequence ID" value="TraesCS2A03G0702900.1.CDS1"/>
    <property type="gene ID" value="TraesCS2A03G0702900"/>
</dbReference>
<dbReference type="Gramene" id="TraesMAC2A03G00707040.1">
    <property type="protein sequence ID" value="TraesMAC2A03G00707040.1.CDS1"/>
    <property type="gene ID" value="TraesMAC2A03G00707040"/>
</dbReference>
<dbReference type="Gramene" id="TraesSTA2A03G00706930.1">
    <property type="protein sequence ID" value="TraesSTA2A03G00706930.1.CDS1"/>
    <property type="gene ID" value="TraesSTA2A03G00706930"/>
</dbReference>
<keyword evidence="3" id="KW-1185">Reference proteome</keyword>
<reference evidence="2" key="1">
    <citation type="submission" date="2018-08" db="EMBL/GenBank/DDBJ databases">
        <authorList>
            <person name="Rossello M."/>
        </authorList>
    </citation>
    <scope>NUCLEOTIDE SEQUENCE [LARGE SCALE GENOMIC DNA]</scope>
    <source>
        <strain evidence="2">cv. Chinese Spring</strain>
    </source>
</reference>
<feature type="region of interest" description="Disordered" evidence="1">
    <location>
        <begin position="18"/>
        <end position="39"/>
    </location>
</feature>
<organism evidence="2">
    <name type="scientific">Triticum aestivum</name>
    <name type="common">Wheat</name>
    <dbReference type="NCBI Taxonomy" id="4565"/>
    <lineage>
        <taxon>Eukaryota</taxon>
        <taxon>Viridiplantae</taxon>
        <taxon>Streptophyta</taxon>
        <taxon>Embryophyta</taxon>
        <taxon>Tracheophyta</taxon>
        <taxon>Spermatophyta</taxon>
        <taxon>Magnoliopsida</taxon>
        <taxon>Liliopsida</taxon>
        <taxon>Poales</taxon>
        <taxon>Poaceae</taxon>
        <taxon>BOP clade</taxon>
        <taxon>Pooideae</taxon>
        <taxon>Triticodae</taxon>
        <taxon>Triticeae</taxon>
        <taxon>Triticinae</taxon>
        <taxon>Triticum</taxon>
    </lineage>
</organism>
<feature type="region of interest" description="Disordered" evidence="1">
    <location>
        <begin position="190"/>
        <end position="227"/>
    </location>
</feature>
<protein>
    <submittedName>
        <fullName evidence="2">Uncharacterized protein</fullName>
    </submittedName>
</protein>
<reference evidence="2" key="2">
    <citation type="submission" date="2018-10" db="UniProtKB">
        <authorList>
            <consortium name="EnsemblPlants"/>
        </authorList>
    </citation>
    <scope>IDENTIFICATION</scope>
</reference>
<dbReference type="AlphaFoldDB" id="A0A3B6AYJ4"/>
<feature type="region of interest" description="Disordered" evidence="1">
    <location>
        <begin position="257"/>
        <end position="277"/>
    </location>
</feature>
<dbReference type="EnsemblPlants" id="TraesCS2A02G281800.1">
    <property type="protein sequence ID" value="TraesCS2A02G281800.1.cds1"/>
    <property type="gene ID" value="TraesCS2A02G281800"/>
</dbReference>
<dbReference type="Proteomes" id="UP000019116">
    <property type="component" value="Chromosome 2A"/>
</dbReference>
<evidence type="ECO:0000313" key="2">
    <source>
        <dbReference type="EnsemblPlants" id="TraesCS2A02G281800.1.cds1"/>
    </source>
</evidence>
<evidence type="ECO:0000256" key="1">
    <source>
        <dbReference type="SAM" id="MobiDB-lite"/>
    </source>
</evidence>
<dbReference type="Gramene" id="TraesJAG2A03G00708990.1">
    <property type="protein sequence ID" value="TraesJAG2A03G00708990.1.CDS1"/>
    <property type="gene ID" value="TraesJAG2A03G00708990"/>
</dbReference>
<dbReference type="Gramene" id="TraesWEE_scaffold_006057_01G000300.1">
    <property type="protein sequence ID" value="TraesWEE_scaffold_006057_01G000300.1"/>
    <property type="gene ID" value="TraesWEE_scaffold_006057_01G000300"/>
</dbReference>
<name>A0A3B6AYJ4_WHEAT</name>
<accession>A0A3B6AYJ4</accession>
<dbReference type="Gramene" id="TraesLAC2A03G00712260.1">
    <property type="protein sequence ID" value="TraesLAC2A03G00712260.1.CDS1"/>
    <property type="gene ID" value="TraesLAC2A03G00712260"/>
</dbReference>
<sequence length="322" mass="33770">MLKHILEPADPLRVEQVSSALRQSDRATGPGGGERKAGMSSQVMLTAPAKTGQLVSGGVTAAARSVNVVDGRNMAHIGSDRMAFIGGAGERNVRSVHTCAHSSLERGEVAMGRVALPSPATVGDAAEREDARVGVAEAASAGKDIRVLPVAIRSPSRSVIAGQDNTVSLGIKAGASGKVSAVDQETDLHSPMVPFGEHISSSAPQDNPIGSSTSSSSSTSTSGDTNGEGDIYNIGVAAALAMDTEVLRSEIARYLGQESNREQRPRRRARQRNAPAPPVRFSLRLTEQEAMEDVAAVSLAKDIKLEEAEGMPAHRNAKRRRR</sequence>
<feature type="compositionally biased region" description="Low complexity" evidence="1">
    <location>
        <begin position="211"/>
        <end position="222"/>
    </location>
</feature>
<evidence type="ECO:0000313" key="3">
    <source>
        <dbReference type="Proteomes" id="UP000019116"/>
    </source>
</evidence>
<feature type="compositionally biased region" description="Polar residues" evidence="1">
    <location>
        <begin position="199"/>
        <end position="210"/>
    </location>
</feature>
<dbReference type="Gramene" id="TraesLDM2A03G00711190.1">
    <property type="protein sequence ID" value="TraesLDM2A03G00711190.1.CDS1"/>
    <property type="gene ID" value="TraesLDM2A03G00711190"/>
</dbReference>
<dbReference type="Gramene" id="TraesRN2A0100679700.1">
    <property type="protein sequence ID" value="TraesRN2A0100679700.1"/>
    <property type="gene ID" value="TraesRN2A0100679700"/>
</dbReference>